<dbReference type="STRING" id="1302690.BUE76_00470"/>
<organism evidence="1 2">
    <name type="scientific">Cnuella takakiae</name>
    <dbReference type="NCBI Taxonomy" id="1302690"/>
    <lineage>
        <taxon>Bacteria</taxon>
        <taxon>Pseudomonadati</taxon>
        <taxon>Bacteroidota</taxon>
        <taxon>Chitinophagia</taxon>
        <taxon>Chitinophagales</taxon>
        <taxon>Chitinophagaceae</taxon>
        <taxon>Cnuella</taxon>
    </lineage>
</organism>
<evidence type="ECO:0000313" key="1">
    <source>
        <dbReference type="EMBL" id="SHG38070.1"/>
    </source>
</evidence>
<gene>
    <name evidence="1" type="ORF">SAMN05444008_13019</name>
</gene>
<accession>A0A1M5JCT2</accession>
<dbReference type="EMBL" id="FQUO01000030">
    <property type="protein sequence ID" value="SHG38070.1"/>
    <property type="molecule type" value="Genomic_DNA"/>
</dbReference>
<protein>
    <submittedName>
        <fullName evidence="1">Uncharacterized protein</fullName>
    </submittedName>
</protein>
<name>A0A1M5JCT2_9BACT</name>
<keyword evidence="2" id="KW-1185">Reference proteome</keyword>
<dbReference type="AlphaFoldDB" id="A0A1M5JCT2"/>
<sequence>MCFPNTLSELDFSDSQLEESELQKAIEKFNEMWVDEVGQFQLSALNRSHCDVHECSLVDCMPKELQLRFREKYYKLYGRKGNAKGQICNGF</sequence>
<reference evidence="1 2" key="1">
    <citation type="submission" date="2016-11" db="EMBL/GenBank/DDBJ databases">
        <authorList>
            <person name="Jaros S."/>
            <person name="Januszkiewicz K."/>
            <person name="Wedrychowicz H."/>
        </authorList>
    </citation>
    <scope>NUCLEOTIDE SEQUENCE [LARGE SCALE GENOMIC DNA]</scope>
    <source>
        <strain evidence="1 2">DSM 26897</strain>
    </source>
</reference>
<proteinExistence type="predicted"/>
<dbReference type="Proteomes" id="UP000184368">
    <property type="component" value="Unassembled WGS sequence"/>
</dbReference>
<evidence type="ECO:0000313" key="2">
    <source>
        <dbReference type="Proteomes" id="UP000184368"/>
    </source>
</evidence>